<dbReference type="CDD" id="cd17355">
    <property type="entry name" value="MFS_YcxA_like"/>
    <property type="match status" value="1"/>
</dbReference>
<keyword evidence="8" id="KW-1185">Reference proteome</keyword>
<dbReference type="InterPro" id="IPR020846">
    <property type="entry name" value="MFS_dom"/>
</dbReference>
<feature type="transmembrane region" description="Helical" evidence="5">
    <location>
        <begin position="208"/>
        <end position="228"/>
    </location>
</feature>
<feature type="transmembrane region" description="Helical" evidence="5">
    <location>
        <begin position="150"/>
        <end position="168"/>
    </location>
</feature>
<gene>
    <name evidence="7" type="ORF">CVT23_05735</name>
</gene>
<dbReference type="OrthoDB" id="9793415at2"/>
<evidence type="ECO:0000313" key="8">
    <source>
        <dbReference type="Proteomes" id="UP000229498"/>
    </source>
</evidence>
<evidence type="ECO:0000256" key="4">
    <source>
        <dbReference type="SAM" id="MobiDB-lite"/>
    </source>
</evidence>
<feature type="domain" description="Major facilitator superfamily (MFS) profile" evidence="6">
    <location>
        <begin position="82"/>
        <end position="476"/>
    </location>
</feature>
<name>A0A2M9G4K9_9PROT</name>
<evidence type="ECO:0000256" key="1">
    <source>
        <dbReference type="ARBA" id="ARBA00022692"/>
    </source>
</evidence>
<dbReference type="InterPro" id="IPR011701">
    <property type="entry name" value="MFS"/>
</dbReference>
<feature type="transmembrane region" description="Helical" evidence="5">
    <location>
        <begin position="450"/>
        <end position="473"/>
    </location>
</feature>
<feature type="transmembrane region" description="Helical" evidence="5">
    <location>
        <begin position="357"/>
        <end position="379"/>
    </location>
</feature>
<dbReference type="AlphaFoldDB" id="A0A2M9G4K9"/>
<accession>A0A2M9G4K9</accession>
<dbReference type="SUPFAM" id="SSF103473">
    <property type="entry name" value="MFS general substrate transporter"/>
    <property type="match status" value="1"/>
</dbReference>
<feature type="transmembrane region" description="Helical" evidence="5">
    <location>
        <begin position="81"/>
        <end position="103"/>
    </location>
</feature>
<dbReference type="EMBL" id="PHIG01000024">
    <property type="protein sequence ID" value="PJK30652.1"/>
    <property type="molecule type" value="Genomic_DNA"/>
</dbReference>
<evidence type="ECO:0000259" key="6">
    <source>
        <dbReference type="PROSITE" id="PS50850"/>
    </source>
</evidence>
<feature type="transmembrane region" description="Helical" evidence="5">
    <location>
        <begin position="421"/>
        <end position="444"/>
    </location>
</feature>
<feature type="transmembrane region" description="Helical" evidence="5">
    <location>
        <begin position="240"/>
        <end position="259"/>
    </location>
</feature>
<keyword evidence="2 5" id="KW-1133">Transmembrane helix</keyword>
<dbReference type="PANTHER" id="PTHR11360:SF290">
    <property type="entry name" value="MONOCARBOXYLATE MFS PERMEASE"/>
    <property type="match status" value="1"/>
</dbReference>
<feature type="transmembrane region" description="Helical" evidence="5">
    <location>
        <begin position="300"/>
        <end position="320"/>
    </location>
</feature>
<keyword evidence="1 5" id="KW-0812">Transmembrane</keyword>
<dbReference type="Pfam" id="PF07690">
    <property type="entry name" value="MFS_1"/>
    <property type="match status" value="1"/>
</dbReference>
<protein>
    <recommendedName>
        <fullName evidence="6">Major facilitator superfamily (MFS) profile domain-containing protein</fullName>
    </recommendedName>
</protein>
<feature type="transmembrane region" description="Helical" evidence="5">
    <location>
        <begin position="332"/>
        <end position="350"/>
    </location>
</feature>
<dbReference type="Gene3D" id="1.20.1250.20">
    <property type="entry name" value="MFS general substrate transporter like domains"/>
    <property type="match status" value="2"/>
</dbReference>
<feature type="transmembrane region" description="Helical" evidence="5">
    <location>
        <begin position="174"/>
        <end position="196"/>
    </location>
</feature>
<evidence type="ECO:0000256" key="2">
    <source>
        <dbReference type="ARBA" id="ARBA00022989"/>
    </source>
</evidence>
<feature type="transmembrane region" description="Helical" evidence="5">
    <location>
        <begin position="123"/>
        <end position="143"/>
    </location>
</feature>
<dbReference type="Proteomes" id="UP000229498">
    <property type="component" value="Unassembled WGS sequence"/>
</dbReference>
<feature type="transmembrane region" description="Helical" evidence="5">
    <location>
        <begin position="385"/>
        <end position="409"/>
    </location>
</feature>
<dbReference type="PANTHER" id="PTHR11360">
    <property type="entry name" value="MONOCARBOXYLATE TRANSPORTER"/>
    <property type="match status" value="1"/>
</dbReference>
<dbReference type="InterPro" id="IPR050327">
    <property type="entry name" value="Proton-linked_MCT"/>
</dbReference>
<proteinExistence type="predicted"/>
<evidence type="ECO:0000256" key="5">
    <source>
        <dbReference type="SAM" id="Phobius"/>
    </source>
</evidence>
<evidence type="ECO:0000256" key="3">
    <source>
        <dbReference type="ARBA" id="ARBA00023136"/>
    </source>
</evidence>
<organism evidence="7 8">
    <name type="scientific">Minwuia thermotolerans</name>
    <dbReference type="NCBI Taxonomy" id="2056226"/>
    <lineage>
        <taxon>Bacteria</taxon>
        <taxon>Pseudomonadati</taxon>
        <taxon>Pseudomonadota</taxon>
        <taxon>Alphaproteobacteria</taxon>
        <taxon>Minwuiales</taxon>
        <taxon>Minwuiaceae</taxon>
        <taxon>Minwuia</taxon>
    </lineage>
</organism>
<dbReference type="PROSITE" id="PS50850">
    <property type="entry name" value="MFS"/>
    <property type="match status" value="1"/>
</dbReference>
<dbReference type="GO" id="GO:0022857">
    <property type="term" value="F:transmembrane transporter activity"/>
    <property type="evidence" value="ECO:0007669"/>
    <property type="project" value="InterPro"/>
</dbReference>
<comment type="caution">
    <text evidence="7">The sequence shown here is derived from an EMBL/GenBank/DDBJ whole genome shotgun (WGS) entry which is preliminary data.</text>
</comment>
<keyword evidence="3 5" id="KW-0472">Membrane</keyword>
<sequence length="489" mass="51524">MIRRPPARSPSPFGKGEGRGGGSQYPERDRGAPRRTRASHAWGHEPRVVARARRLRQDAPGSGEDRLMTGTVKTDRGDNGYGWVMVAVGFGLVSLAFGGIGSVGVFLKPLEAEFGWTRGEVSLGYTSVAVAAAAFGIFWGWLADRRGGRGIALFGVTMMGVSYFGLSFTGELWYYYLMHFAFGALGNAAAGTPIFATTGFWFTRNQGLAIGVMAAGGAFGQAVCPYAARLLISAYDWQTAYAVLGVAFLVIGLPLAMLVRDPPARIQSRADAKAARQGGPALSIEAAAATSLAPRQVMPWICAAAFFCCVCMTVPIVHVVALVSDRGVDPELAASVLSVLMIAGISGRILGGKVADIVGPVPGWMIMSGGQTALVLLFPVTEDLIWTYVLAAAFGLFYSGDMASILVAGRMLLPARVAAQSMGWIVFFGWLGMGTGAWAGGAIFDYAGDYFWSYATAAGGGVVNLLILGLFWLRLERARSGGAGEMAHA</sequence>
<dbReference type="InterPro" id="IPR036259">
    <property type="entry name" value="MFS_trans_sf"/>
</dbReference>
<reference evidence="7 8" key="1">
    <citation type="submission" date="2017-11" db="EMBL/GenBank/DDBJ databases">
        <title>Draft genome sequence of Rhizobiales bacterium SY3-13.</title>
        <authorList>
            <person name="Sun C."/>
        </authorList>
    </citation>
    <scope>NUCLEOTIDE SEQUENCE [LARGE SCALE GENOMIC DNA]</scope>
    <source>
        <strain evidence="7 8">SY3-13</strain>
    </source>
</reference>
<feature type="region of interest" description="Disordered" evidence="4">
    <location>
        <begin position="1"/>
        <end position="43"/>
    </location>
</feature>
<evidence type="ECO:0000313" key="7">
    <source>
        <dbReference type="EMBL" id="PJK30652.1"/>
    </source>
</evidence>